<dbReference type="InterPro" id="IPR001296">
    <property type="entry name" value="Glyco_trans_1"/>
</dbReference>
<dbReference type="GO" id="GO:0016757">
    <property type="term" value="F:glycosyltransferase activity"/>
    <property type="evidence" value="ECO:0007669"/>
    <property type="project" value="UniProtKB-KW"/>
</dbReference>
<evidence type="ECO:0000259" key="1">
    <source>
        <dbReference type="Pfam" id="PF00534"/>
    </source>
</evidence>
<dbReference type="PANTHER" id="PTHR12526">
    <property type="entry name" value="GLYCOSYLTRANSFERASE"/>
    <property type="match status" value="1"/>
</dbReference>
<protein>
    <submittedName>
        <fullName evidence="2">Glycosyltransferase family 4 protein</fullName>
        <ecNumber evidence="2">2.4.-.-</ecNumber>
    </submittedName>
</protein>
<keyword evidence="2" id="KW-0808">Transferase</keyword>
<dbReference type="Gene3D" id="3.40.50.2000">
    <property type="entry name" value="Glycogen Phosphorylase B"/>
    <property type="match status" value="2"/>
</dbReference>
<sequence>MIQNILFVGHDANRAGSQILLLRFLKLLKSYGKVKFSVLLKHDGPLVQEYESIAPTYLLHQEKTIGLKNQILQKIKSKLGQTSTEKSLVWQTLASQKFDLIVSNTFTNGDIFEELSQLNIPIYSYIHELRMGIEMYNRSQQAINNTLRCTQKFIACANSVKQNLMQQFKIPEQKIDILCSLLPESAQDYHISSTKVDTLKQELGIPQDAFVVGGMGTIDLRKGTDLFVQLAHILQQQNIYFLWIGGSHSQNDFKIFSIDSQRLGLHNIRFVEAVSNPLDYLAVFDIFALTSREDPYPLVVLEAALLQKPMVCFENAGGAQDLIETDAGIIVPYLSLNAMANAIVSIKENPECRLQMGQIARKKVLQRHATEKAFHEFLTILHIS</sequence>
<accession>A0ABT6YLP8</accession>
<reference evidence="2 3" key="1">
    <citation type="submission" date="2023-05" db="EMBL/GenBank/DDBJ databases">
        <title>Novel species of genus Flectobacillus isolated from stream in China.</title>
        <authorList>
            <person name="Lu H."/>
        </authorList>
    </citation>
    <scope>NUCLEOTIDE SEQUENCE [LARGE SCALE GENOMIC DNA]</scope>
    <source>
        <strain evidence="2 3">DC10W</strain>
    </source>
</reference>
<dbReference type="RefSeq" id="WP_283369712.1">
    <property type="nucleotide sequence ID" value="NZ_JASHID010000005.1"/>
</dbReference>
<dbReference type="EC" id="2.4.-.-" evidence="2"/>
<feature type="domain" description="Glycosyl transferase family 1" evidence="1">
    <location>
        <begin position="197"/>
        <end position="362"/>
    </location>
</feature>
<evidence type="ECO:0000313" key="3">
    <source>
        <dbReference type="Proteomes" id="UP001236569"/>
    </source>
</evidence>
<dbReference type="CDD" id="cd03801">
    <property type="entry name" value="GT4_PimA-like"/>
    <property type="match status" value="1"/>
</dbReference>
<dbReference type="Pfam" id="PF00534">
    <property type="entry name" value="Glycos_transf_1"/>
    <property type="match status" value="1"/>
</dbReference>
<dbReference type="Proteomes" id="UP001236569">
    <property type="component" value="Unassembled WGS sequence"/>
</dbReference>
<dbReference type="EMBL" id="JASHID010000005">
    <property type="protein sequence ID" value="MDI9864527.1"/>
    <property type="molecule type" value="Genomic_DNA"/>
</dbReference>
<comment type="caution">
    <text evidence="2">The sequence shown here is derived from an EMBL/GenBank/DDBJ whole genome shotgun (WGS) entry which is preliminary data.</text>
</comment>
<dbReference type="PANTHER" id="PTHR12526:SF630">
    <property type="entry name" value="GLYCOSYLTRANSFERASE"/>
    <property type="match status" value="1"/>
</dbReference>
<organism evidence="2 3">
    <name type="scientific">Flectobacillus longus</name>
    <dbReference type="NCBI Taxonomy" id="2984207"/>
    <lineage>
        <taxon>Bacteria</taxon>
        <taxon>Pseudomonadati</taxon>
        <taxon>Bacteroidota</taxon>
        <taxon>Cytophagia</taxon>
        <taxon>Cytophagales</taxon>
        <taxon>Flectobacillaceae</taxon>
        <taxon>Flectobacillus</taxon>
    </lineage>
</organism>
<keyword evidence="2" id="KW-0328">Glycosyltransferase</keyword>
<evidence type="ECO:0000313" key="2">
    <source>
        <dbReference type="EMBL" id="MDI9864527.1"/>
    </source>
</evidence>
<name>A0ABT6YLP8_9BACT</name>
<keyword evidence="3" id="KW-1185">Reference proteome</keyword>
<proteinExistence type="predicted"/>
<dbReference type="SUPFAM" id="SSF53756">
    <property type="entry name" value="UDP-Glycosyltransferase/glycogen phosphorylase"/>
    <property type="match status" value="1"/>
</dbReference>
<gene>
    <name evidence="2" type="ORF">QM480_09355</name>
</gene>